<dbReference type="GeneID" id="92074343"/>
<feature type="region of interest" description="Disordered" evidence="1">
    <location>
        <begin position="164"/>
        <end position="256"/>
    </location>
</feature>
<dbReference type="Proteomes" id="UP001391051">
    <property type="component" value="Unassembled WGS sequence"/>
</dbReference>
<dbReference type="EMBL" id="JAQQWE010000004">
    <property type="protein sequence ID" value="KAK7955837.1"/>
    <property type="molecule type" value="Genomic_DNA"/>
</dbReference>
<feature type="region of interest" description="Disordered" evidence="1">
    <location>
        <begin position="48"/>
        <end position="105"/>
    </location>
</feature>
<feature type="compositionally biased region" description="Low complexity" evidence="1">
    <location>
        <begin position="225"/>
        <end position="235"/>
    </location>
</feature>
<comment type="caution">
    <text evidence="2">The sequence shown here is derived from an EMBL/GenBank/DDBJ whole genome shotgun (WGS) entry which is preliminary data.</text>
</comment>
<evidence type="ECO:0000256" key="1">
    <source>
        <dbReference type="SAM" id="MobiDB-lite"/>
    </source>
</evidence>
<reference evidence="2 3" key="1">
    <citation type="submission" date="2023-01" db="EMBL/GenBank/DDBJ databases">
        <title>Analysis of 21 Apiospora genomes using comparative genomics revels a genus with tremendous synthesis potential of carbohydrate active enzymes and secondary metabolites.</title>
        <authorList>
            <person name="Sorensen T."/>
        </authorList>
    </citation>
    <scope>NUCLEOTIDE SEQUENCE [LARGE SCALE GENOMIC DNA]</scope>
    <source>
        <strain evidence="2 3">CBS 24483</strain>
    </source>
</reference>
<feature type="compositionally biased region" description="Basic and acidic residues" evidence="1">
    <location>
        <begin position="241"/>
        <end position="256"/>
    </location>
</feature>
<gene>
    <name evidence="2" type="ORF">PG986_005059</name>
</gene>
<evidence type="ECO:0000313" key="2">
    <source>
        <dbReference type="EMBL" id="KAK7955837.1"/>
    </source>
</evidence>
<feature type="compositionally biased region" description="Polar residues" evidence="1">
    <location>
        <begin position="96"/>
        <end position="105"/>
    </location>
</feature>
<proteinExistence type="predicted"/>
<organism evidence="2 3">
    <name type="scientific">Apiospora aurea</name>
    <dbReference type="NCBI Taxonomy" id="335848"/>
    <lineage>
        <taxon>Eukaryota</taxon>
        <taxon>Fungi</taxon>
        <taxon>Dikarya</taxon>
        <taxon>Ascomycota</taxon>
        <taxon>Pezizomycotina</taxon>
        <taxon>Sordariomycetes</taxon>
        <taxon>Xylariomycetidae</taxon>
        <taxon>Amphisphaeriales</taxon>
        <taxon>Apiosporaceae</taxon>
        <taxon>Apiospora</taxon>
    </lineage>
</organism>
<name>A0ABR1QGH1_9PEZI</name>
<sequence>MAGAQRRQRYGGKLLALQSLKGKKVFVLTALDPRAALVKMKEKRLLRSSSSSLAQEGRETIVEGTGTMPVEDRAWGGGSHAASRSTESGRGPRTPPSAQRSQGSRQAMLLHLRWFQQDIEACLGRWDHGFTKVAGHWIKRDGERKEERKEEGDQQAEELRRINRQAIGERQPRRQQAQPQELGPRQGIMQQAITLPEPKPIRTQSLVQPSSRTRRPTRRSNTMKSGLGQSGSLSQRFPGDMSHRPLEQIKREKKVA</sequence>
<accession>A0ABR1QGH1</accession>
<protein>
    <submittedName>
        <fullName evidence="2">Uncharacterized protein</fullName>
    </submittedName>
</protein>
<evidence type="ECO:0000313" key="3">
    <source>
        <dbReference type="Proteomes" id="UP001391051"/>
    </source>
</evidence>
<keyword evidence="3" id="KW-1185">Reference proteome</keyword>
<dbReference type="RefSeq" id="XP_066701143.1">
    <property type="nucleotide sequence ID" value="XM_066841281.1"/>
</dbReference>